<keyword evidence="2" id="KW-0805">Transcription regulation</keyword>
<dbReference type="PRINTS" id="PR00039">
    <property type="entry name" value="HTHLYSR"/>
</dbReference>
<dbReference type="SUPFAM" id="SSF53850">
    <property type="entry name" value="Periplasmic binding protein-like II"/>
    <property type="match status" value="1"/>
</dbReference>
<dbReference type="PANTHER" id="PTHR30537:SF79">
    <property type="entry name" value="TRANSCRIPTIONAL REGULATOR-RELATED"/>
    <property type="match status" value="1"/>
</dbReference>
<dbReference type="InterPro" id="IPR000847">
    <property type="entry name" value="LysR_HTH_N"/>
</dbReference>
<reference evidence="6 7" key="1">
    <citation type="submission" date="2020-04" db="EMBL/GenBank/DDBJ databases">
        <title>Paraburkholderia sp. RP-4-7 isolated from soil.</title>
        <authorList>
            <person name="Dahal R.H."/>
        </authorList>
    </citation>
    <scope>NUCLEOTIDE SEQUENCE [LARGE SCALE GENOMIC DNA]</scope>
    <source>
        <strain evidence="6 7">RP-4-7</strain>
    </source>
</reference>
<dbReference type="Pfam" id="PF03466">
    <property type="entry name" value="LysR_substrate"/>
    <property type="match status" value="1"/>
</dbReference>
<dbReference type="AlphaFoldDB" id="A0A848I7Z4"/>
<dbReference type="InterPro" id="IPR036390">
    <property type="entry name" value="WH_DNA-bd_sf"/>
</dbReference>
<sequence>MEVSRFLISMLRPPPLQTLLAFESAARLSSFSRAAQELCITQSAVSHQIQQLENWAGQQLFRRVGRGVVLTDAGELFGKTVEQMLSLLSDVRNRIEPYANPDSVIVYSPPSFAHGVLAPALPKLRANYPTLEVWIVTQHETSEIDRVDVDLIVASKGVRSPDVHATPLMRDWSVAICGVEAASTLSTLAFPDVLQAAPLLTLENDPDWAPWLPELRRNGVQPLRAITCDDPRILLDTASLNMGIAMLSRVWARREIANGQLVVLDQIPSVELPPLSLWRSSRTSRSPMVDVVHAWLLDVCSEDMPIGADCLPAALGSTTDAHTPASDG</sequence>
<keyword evidence="4" id="KW-0804">Transcription</keyword>
<organism evidence="6 7">
    <name type="scientific">Paraburkholderia polaris</name>
    <dbReference type="NCBI Taxonomy" id="2728848"/>
    <lineage>
        <taxon>Bacteria</taxon>
        <taxon>Pseudomonadati</taxon>
        <taxon>Pseudomonadota</taxon>
        <taxon>Betaproteobacteria</taxon>
        <taxon>Burkholderiales</taxon>
        <taxon>Burkholderiaceae</taxon>
        <taxon>Paraburkholderia</taxon>
    </lineage>
</organism>
<dbReference type="GO" id="GO:0043565">
    <property type="term" value="F:sequence-specific DNA binding"/>
    <property type="evidence" value="ECO:0007669"/>
    <property type="project" value="TreeGrafter"/>
</dbReference>
<evidence type="ECO:0000313" key="7">
    <source>
        <dbReference type="Proteomes" id="UP000544134"/>
    </source>
</evidence>
<dbReference type="PROSITE" id="PS50931">
    <property type="entry name" value="HTH_LYSR"/>
    <property type="match status" value="1"/>
</dbReference>
<keyword evidence="3" id="KW-0238">DNA-binding</keyword>
<comment type="similarity">
    <text evidence="1">Belongs to the LysR transcriptional regulatory family.</text>
</comment>
<accession>A0A848I7Z4</accession>
<evidence type="ECO:0000256" key="1">
    <source>
        <dbReference type="ARBA" id="ARBA00009437"/>
    </source>
</evidence>
<dbReference type="InterPro" id="IPR005119">
    <property type="entry name" value="LysR_subst-bd"/>
</dbReference>
<dbReference type="EMBL" id="JABBGJ010000002">
    <property type="protein sequence ID" value="NML96625.1"/>
    <property type="molecule type" value="Genomic_DNA"/>
</dbReference>
<evidence type="ECO:0000256" key="3">
    <source>
        <dbReference type="ARBA" id="ARBA00023125"/>
    </source>
</evidence>
<dbReference type="FunFam" id="1.10.10.10:FF:000001">
    <property type="entry name" value="LysR family transcriptional regulator"/>
    <property type="match status" value="1"/>
</dbReference>
<dbReference type="SUPFAM" id="SSF46785">
    <property type="entry name" value="Winged helix' DNA-binding domain"/>
    <property type="match status" value="1"/>
</dbReference>
<evidence type="ECO:0000256" key="2">
    <source>
        <dbReference type="ARBA" id="ARBA00023015"/>
    </source>
</evidence>
<evidence type="ECO:0000259" key="5">
    <source>
        <dbReference type="PROSITE" id="PS50931"/>
    </source>
</evidence>
<comment type="caution">
    <text evidence="6">The sequence shown here is derived from an EMBL/GenBank/DDBJ whole genome shotgun (WGS) entry which is preliminary data.</text>
</comment>
<dbReference type="InterPro" id="IPR036388">
    <property type="entry name" value="WH-like_DNA-bd_sf"/>
</dbReference>
<dbReference type="Gene3D" id="1.10.10.10">
    <property type="entry name" value="Winged helix-like DNA-binding domain superfamily/Winged helix DNA-binding domain"/>
    <property type="match status" value="1"/>
</dbReference>
<protein>
    <submittedName>
        <fullName evidence="6">LysR family transcriptional regulator</fullName>
    </submittedName>
</protein>
<feature type="domain" description="HTH lysR-type" evidence="5">
    <location>
        <begin position="14"/>
        <end position="71"/>
    </location>
</feature>
<dbReference type="Gene3D" id="3.40.190.10">
    <property type="entry name" value="Periplasmic binding protein-like II"/>
    <property type="match status" value="2"/>
</dbReference>
<dbReference type="Pfam" id="PF00126">
    <property type="entry name" value="HTH_1"/>
    <property type="match status" value="1"/>
</dbReference>
<name>A0A848I7Z4_9BURK</name>
<dbReference type="PANTHER" id="PTHR30537">
    <property type="entry name" value="HTH-TYPE TRANSCRIPTIONAL REGULATOR"/>
    <property type="match status" value="1"/>
</dbReference>
<dbReference type="RefSeq" id="WP_169483612.1">
    <property type="nucleotide sequence ID" value="NZ_JABBGJ010000002.1"/>
</dbReference>
<evidence type="ECO:0000313" key="6">
    <source>
        <dbReference type="EMBL" id="NML96625.1"/>
    </source>
</evidence>
<keyword evidence="7" id="KW-1185">Reference proteome</keyword>
<proteinExistence type="inferred from homology"/>
<dbReference type="Proteomes" id="UP000544134">
    <property type="component" value="Unassembled WGS sequence"/>
</dbReference>
<dbReference type="InterPro" id="IPR058163">
    <property type="entry name" value="LysR-type_TF_proteobact-type"/>
</dbReference>
<dbReference type="GO" id="GO:0003700">
    <property type="term" value="F:DNA-binding transcription factor activity"/>
    <property type="evidence" value="ECO:0007669"/>
    <property type="project" value="InterPro"/>
</dbReference>
<dbReference type="GO" id="GO:0006351">
    <property type="term" value="P:DNA-templated transcription"/>
    <property type="evidence" value="ECO:0007669"/>
    <property type="project" value="TreeGrafter"/>
</dbReference>
<gene>
    <name evidence="6" type="ORF">HHL24_01415</name>
</gene>
<evidence type="ECO:0000256" key="4">
    <source>
        <dbReference type="ARBA" id="ARBA00023163"/>
    </source>
</evidence>